<feature type="domain" description="Ketoreductase (KR)" evidence="4">
    <location>
        <begin position="11"/>
        <end position="84"/>
    </location>
</feature>
<feature type="non-terminal residue" evidence="5">
    <location>
        <position position="184"/>
    </location>
</feature>
<dbReference type="SUPFAM" id="SSF51735">
    <property type="entry name" value="NAD(P)-binding Rossmann-fold domains"/>
    <property type="match status" value="1"/>
</dbReference>
<proteinExistence type="inferred from homology"/>
<reference evidence="5" key="1">
    <citation type="submission" date="2022-03" db="EMBL/GenBank/DDBJ databases">
        <title>Draft genome sequence of Aduncisulcus paluster, a free-living microaerophilic Fornicata.</title>
        <authorList>
            <person name="Yuyama I."/>
            <person name="Kume K."/>
            <person name="Tamura T."/>
            <person name="Inagaki Y."/>
            <person name="Hashimoto T."/>
        </authorList>
    </citation>
    <scope>NUCLEOTIDE SEQUENCE</scope>
    <source>
        <strain evidence="5">NY0171</strain>
    </source>
</reference>
<protein>
    <submittedName>
        <fullName evidence="5">Short-chain dehydrogenase/reductase SDR like protein</fullName>
    </submittedName>
</protein>
<dbReference type="EMBL" id="BQXS01003273">
    <property type="protein sequence ID" value="GKT33909.1"/>
    <property type="molecule type" value="Genomic_DNA"/>
</dbReference>
<dbReference type="InterPro" id="IPR020904">
    <property type="entry name" value="Sc_DH/Rdtase_CS"/>
</dbReference>
<evidence type="ECO:0000256" key="3">
    <source>
        <dbReference type="ARBA" id="ARBA00037096"/>
    </source>
</evidence>
<dbReference type="Gene3D" id="3.40.50.720">
    <property type="entry name" value="NAD(P)-binding Rossmann-like Domain"/>
    <property type="match status" value="2"/>
</dbReference>
<evidence type="ECO:0000259" key="4">
    <source>
        <dbReference type="Pfam" id="PF08659"/>
    </source>
</evidence>
<accession>A0ABQ5KR42</accession>
<comment type="function">
    <text evidence="3">Putative oxidoreductase.</text>
</comment>
<comment type="similarity">
    <text evidence="1">Belongs to the short-chain dehydrogenases/reductases (SDR) family.</text>
</comment>
<keyword evidence="2" id="KW-0560">Oxidoreductase</keyword>
<dbReference type="PROSITE" id="PS00061">
    <property type="entry name" value="ADH_SHORT"/>
    <property type="match status" value="1"/>
</dbReference>
<comment type="caution">
    <text evidence="5">The sequence shown here is derived from an EMBL/GenBank/DDBJ whole genome shotgun (WGS) entry which is preliminary data.</text>
</comment>
<evidence type="ECO:0000313" key="6">
    <source>
        <dbReference type="Proteomes" id="UP001057375"/>
    </source>
</evidence>
<sequence>MAYDFTGKRCFVTGAASGIGRATALRLGREGADLFLTDRAVDGLESVVEEIKAAGGKVSAYRALDISDYDAVAAFASDILATHPSMDVQWRSVVDINLMGPIHVIESFVPAMIKARSGGQIVNVSSAAGLVALPWHAAYSASKYGLRGVSEVLRFDLARYKIGVTVVVPGAVNTPLVRTVDIAG</sequence>
<dbReference type="Proteomes" id="UP001057375">
    <property type="component" value="Unassembled WGS sequence"/>
</dbReference>
<gene>
    <name evidence="5" type="ORF">ADUPG1_002695</name>
</gene>
<dbReference type="PANTHER" id="PTHR44196:SF1">
    <property type="entry name" value="DEHYDROGENASE_REDUCTASE SDR FAMILY MEMBER 7B"/>
    <property type="match status" value="1"/>
</dbReference>
<dbReference type="CDD" id="cd05233">
    <property type="entry name" value="SDR_c"/>
    <property type="match status" value="1"/>
</dbReference>
<dbReference type="InterPro" id="IPR036291">
    <property type="entry name" value="NAD(P)-bd_dom_sf"/>
</dbReference>
<evidence type="ECO:0000256" key="1">
    <source>
        <dbReference type="ARBA" id="ARBA00006484"/>
    </source>
</evidence>
<dbReference type="InterPro" id="IPR013968">
    <property type="entry name" value="PKS_KR"/>
</dbReference>
<organism evidence="5 6">
    <name type="scientific">Aduncisulcus paluster</name>
    <dbReference type="NCBI Taxonomy" id="2918883"/>
    <lineage>
        <taxon>Eukaryota</taxon>
        <taxon>Metamonada</taxon>
        <taxon>Carpediemonas-like organisms</taxon>
        <taxon>Aduncisulcus</taxon>
    </lineage>
</organism>
<dbReference type="Pfam" id="PF08659">
    <property type="entry name" value="KR"/>
    <property type="match status" value="1"/>
</dbReference>
<dbReference type="PANTHER" id="PTHR44196">
    <property type="entry name" value="DEHYDROGENASE/REDUCTASE SDR FAMILY MEMBER 7B"/>
    <property type="match status" value="1"/>
</dbReference>
<name>A0ABQ5KR42_9EUKA</name>
<evidence type="ECO:0000256" key="2">
    <source>
        <dbReference type="ARBA" id="ARBA00023002"/>
    </source>
</evidence>
<keyword evidence="6" id="KW-1185">Reference proteome</keyword>
<dbReference type="PRINTS" id="PR00081">
    <property type="entry name" value="GDHRDH"/>
</dbReference>
<dbReference type="Pfam" id="PF00106">
    <property type="entry name" value="adh_short"/>
    <property type="match status" value="1"/>
</dbReference>
<evidence type="ECO:0000313" key="5">
    <source>
        <dbReference type="EMBL" id="GKT33909.1"/>
    </source>
</evidence>
<dbReference type="InterPro" id="IPR002347">
    <property type="entry name" value="SDR_fam"/>
</dbReference>